<accession>W1Q491</accession>
<feature type="signal peptide" evidence="2">
    <location>
        <begin position="1"/>
        <end position="26"/>
    </location>
</feature>
<protein>
    <submittedName>
        <fullName evidence="3">Uncharacterized protein</fullName>
    </submittedName>
</protein>
<evidence type="ECO:0000256" key="1">
    <source>
        <dbReference type="SAM" id="MobiDB-lite"/>
    </source>
</evidence>
<proteinExistence type="predicted"/>
<dbReference type="AlphaFoldDB" id="W1Q491"/>
<reference evidence="3" key="1">
    <citation type="submission" date="2013-06" db="EMBL/GenBank/DDBJ databases">
        <authorList>
            <person name="Weinstock G."/>
            <person name="Sodergren E."/>
            <person name="Clifton S."/>
            <person name="Fulton L."/>
            <person name="Fulton B."/>
            <person name="Courtney L."/>
            <person name="Fronick C."/>
            <person name="Harrison M."/>
            <person name="Strong C."/>
            <person name="Farmer C."/>
            <person name="Delahaunty K."/>
            <person name="Markovic C."/>
            <person name="Hall O."/>
            <person name="Minx P."/>
            <person name="Tomlinson C."/>
            <person name="Mitreva M."/>
            <person name="Nelson J."/>
            <person name="Hou S."/>
            <person name="Wollam A."/>
            <person name="Pepin K.H."/>
            <person name="Johnson M."/>
            <person name="Bhonagiri V."/>
            <person name="Nash W.E."/>
            <person name="Warren W."/>
            <person name="Chinwalla A."/>
            <person name="Mardis E.R."/>
            <person name="Wilson R.K."/>
        </authorList>
    </citation>
    <scope>NUCLEOTIDE SEQUENCE [LARGE SCALE GENOMIC DNA]</scope>
    <source>
        <strain evidence="3">ATCC 49176</strain>
    </source>
</reference>
<evidence type="ECO:0000313" key="4">
    <source>
        <dbReference type="Proteomes" id="UP000019050"/>
    </source>
</evidence>
<keyword evidence="4" id="KW-1185">Reference proteome</keyword>
<feature type="region of interest" description="Disordered" evidence="1">
    <location>
        <begin position="146"/>
        <end position="197"/>
    </location>
</feature>
<name>W1Q491_ABIDE</name>
<feature type="chain" id="PRO_5004808380" evidence="2">
    <location>
        <begin position="27"/>
        <end position="244"/>
    </location>
</feature>
<comment type="caution">
    <text evidence="3">The sequence shown here is derived from an EMBL/GenBank/DDBJ whole genome shotgun (WGS) entry which is preliminary data.</text>
</comment>
<dbReference type="RefSeq" id="WP_023391041.1">
    <property type="nucleotide sequence ID" value="NZ_KI535340.1"/>
</dbReference>
<sequence>MKKSLISLLGLSTLAACALASANVQAAELPPLVLDPLDNQVMTTDTLPPRPSQGLPGFVPRFSNQESQPKNTMANGYKPLDPIVLAPEDNQVMTTDALPPRPSQGLPGFVPRFASQETKPKDTMANGYKPLDPIVVAPEDSQVMTTATLPPAPSQPGSVSQEDELESNNHESSESHSEETPSYHSSDDNNYDYSYDYNYNQNYDYNYDYNYNYYYSNDYDYNYNYNYGYYNQYDYNYNTSYYYN</sequence>
<keyword evidence="2" id="KW-0732">Signal</keyword>
<evidence type="ECO:0000313" key="3">
    <source>
        <dbReference type="EMBL" id="ESK66047.1"/>
    </source>
</evidence>
<feature type="compositionally biased region" description="Basic and acidic residues" evidence="1">
    <location>
        <begin position="167"/>
        <end position="187"/>
    </location>
</feature>
<gene>
    <name evidence="3" type="ORF">GCWU000182_000387</name>
</gene>
<dbReference type="GeneID" id="84816487"/>
<evidence type="ECO:0000256" key="2">
    <source>
        <dbReference type="SAM" id="SignalP"/>
    </source>
</evidence>
<dbReference type="HOGENOM" id="CLU_1136116_0_0_9"/>
<dbReference type="Proteomes" id="UP000019050">
    <property type="component" value="Unassembled WGS sequence"/>
</dbReference>
<dbReference type="EMBL" id="ACIN03000003">
    <property type="protein sequence ID" value="ESK66047.1"/>
    <property type="molecule type" value="Genomic_DNA"/>
</dbReference>
<organism evidence="3 4">
    <name type="scientific">Abiotrophia defectiva ATCC 49176</name>
    <dbReference type="NCBI Taxonomy" id="592010"/>
    <lineage>
        <taxon>Bacteria</taxon>
        <taxon>Bacillati</taxon>
        <taxon>Bacillota</taxon>
        <taxon>Bacilli</taxon>
        <taxon>Lactobacillales</taxon>
        <taxon>Aerococcaceae</taxon>
        <taxon>Abiotrophia</taxon>
    </lineage>
</organism>
<dbReference type="PROSITE" id="PS51257">
    <property type="entry name" value="PROKAR_LIPOPROTEIN"/>
    <property type="match status" value="1"/>
</dbReference>